<keyword evidence="2" id="KW-0472">Membrane</keyword>
<evidence type="ECO:0000313" key="3">
    <source>
        <dbReference type="EMBL" id="ESU36962.1"/>
    </source>
</evidence>
<keyword evidence="2" id="KW-0812">Transmembrane</keyword>
<feature type="coiled-coil region" evidence="1">
    <location>
        <begin position="1"/>
        <end position="35"/>
    </location>
</feature>
<proteinExistence type="predicted"/>
<dbReference type="EMBL" id="AHGT01000036">
    <property type="protein sequence ID" value="ESU36962.1"/>
    <property type="molecule type" value="Genomic_DNA"/>
</dbReference>
<evidence type="ECO:0000256" key="1">
    <source>
        <dbReference type="SAM" id="Coils"/>
    </source>
</evidence>
<accession>V6TEY2</accession>
<dbReference type="VEuPathDB" id="GiardiaDB:GL50803_0014691"/>
<dbReference type="VEuPathDB" id="GiardiaDB:DHA2_150861"/>
<reference evidence="4" key="1">
    <citation type="submission" date="2012-02" db="EMBL/GenBank/DDBJ databases">
        <title>Genome sequencing of Giardia lamblia Genotypes A2 and B isolates (DH and GS) and comparative analysis with the genomes of Genotypes A1 and E (WB and Pig).</title>
        <authorList>
            <person name="Adam R."/>
            <person name="Dahlstrom E."/>
            <person name="Martens C."/>
            <person name="Bruno D."/>
            <person name="Barbian K."/>
            <person name="Porcella S.F."/>
            <person name="Nash T."/>
        </authorList>
    </citation>
    <scope>NUCLEOTIDE SEQUENCE</scope>
    <source>
        <strain evidence="4">DH</strain>
    </source>
</reference>
<dbReference type="VEuPathDB" id="GiardiaDB:QR46_2641"/>
<comment type="caution">
    <text evidence="3">The sequence shown here is derived from an EMBL/GenBank/DDBJ whole genome shotgun (WGS) entry which is preliminary data.</text>
</comment>
<dbReference type="Proteomes" id="UP000018320">
    <property type="component" value="Unassembled WGS sequence"/>
</dbReference>
<protein>
    <submittedName>
        <fullName evidence="3">Uncharacterized protein</fullName>
    </submittedName>
</protein>
<dbReference type="VEuPathDB" id="GiardiaDB:GL50581_293"/>
<feature type="transmembrane region" description="Helical" evidence="2">
    <location>
        <begin position="274"/>
        <end position="300"/>
    </location>
</feature>
<organism evidence="3 4">
    <name type="scientific">Giardia intestinalis</name>
    <name type="common">Giardia lamblia</name>
    <dbReference type="NCBI Taxonomy" id="5741"/>
    <lineage>
        <taxon>Eukaryota</taxon>
        <taxon>Metamonada</taxon>
        <taxon>Diplomonadida</taxon>
        <taxon>Hexamitidae</taxon>
        <taxon>Giardiinae</taxon>
        <taxon>Giardia</taxon>
    </lineage>
</organism>
<evidence type="ECO:0000313" key="4">
    <source>
        <dbReference type="Proteomes" id="UP000018320"/>
    </source>
</evidence>
<sequence length="301" mass="33830">MSDMAESNSDLQGEVERLTRELAAKDEKIHELELTISKTEPDRTCDASDKSALCISRNQEGEYDDILVSSDRANFSSTALDVDSSAKGEACLSSQSSAQIQRMKKRMIMSTANIEVPEEDLQQLRSICKDLIYSRIQGMSVISQACVLLEEYKQLLAAHMVHEATKPDDHLTKLNSILAYQQARVQRCNALLMDIEHSMDSLCESKSMHLSYLAHGPQTPQSLPSSHNSWKQRGHCNYDLEHSKDRNVRFKISQQSNVPSSTDNRCKEVKIGSVYFALPTLFVLASILVVLLIYLVSFVIR</sequence>
<keyword evidence="2" id="KW-1133">Transmembrane helix</keyword>
<reference evidence="3 4" key="2">
    <citation type="journal article" date="2013" name="Genome Biol. Evol.">
        <title>Genome sequencing of Giardia lamblia genotypes A2 and B isolates (DH and GS) and comparative analysis with the genomes of genotypes A1 and E (WB and Pig).</title>
        <authorList>
            <person name="Adam R.D."/>
            <person name="Dahlstrom E.W."/>
            <person name="Martens C.A."/>
            <person name="Bruno D.P."/>
            <person name="Barbian K.D."/>
            <person name="Ricklefs S.M."/>
            <person name="Hernandez M.M."/>
            <person name="Narla N.P."/>
            <person name="Patel R.B."/>
            <person name="Porcella S.F."/>
            <person name="Nash T.E."/>
        </authorList>
    </citation>
    <scope>NUCLEOTIDE SEQUENCE [LARGE SCALE GENOMIC DNA]</scope>
    <source>
        <strain evidence="3 4">DH</strain>
    </source>
</reference>
<name>V6TEY2_GIAIN</name>
<dbReference type="AlphaFoldDB" id="V6TEY2"/>
<keyword evidence="1" id="KW-0175">Coiled coil</keyword>
<gene>
    <name evidence="3" type="ORF">DHA2_150861</name>
</gene>
<evidence type="ECO:0000256" key="2">
    <source>
        <dbReference type="SAM" id="Phobius"/>
    </source>
</evidence>